<sequence length="38" mass="4162">MARLVWGNLSILRWPVSRVGVGGCIIYRKRGHAPTPSG</sequence>
<accession>A0A6J4V2W0</accession>
<proteinExistence type="predicted"/>
<protein>
    <submittedName>
        <fullName evidence="1">Uncharacterized protein</fullName>
    </submittedName>
</protein>
<reference evidence="1" key="1">
    <citation type="submission" date="2020-02" db="EMBL/GenBank/DDBJ databases">
        <authorList>
            <person name="Meier V. D."/>
        </authorList>
    </citation>
    <scope>NUCLEOTIDE SEQUENCE</scope>
    <source>
        <strain evidence="1">AVDCRST_MAG18</strain>
    </source>
</reference>
<dbReference type="EMBL" id="CADCWN010000104">
    <property type="protein sequence ID" value="CAA9565185.1"/>
    <property type="molecule type" value="Genomic_DNA"/>
</dbReference>
<name>A0A6J4V2W0_9BACT</name>
<gene>
    <name evidence="1" type="ORF">AVDCRST_MAG18-1413</name>
</gene>
<dbReference type="AlphaFoldDB" id="A0A6J4V2W0"/>
<organism evidence="1">
    <name type="scientific">uncultured Thermomicrobiales bacterium</name>
    <dbReference type="NCBI Taxonomy" id="1645740"/>
    <lineage>
        <taxon>Bacteria</taxon>
        <taxon>Pseudomonadati</taxon>
        <taxon>Thermomicrobiota</taxon>
        <taxon>Thermomicrobia</taxon>
        <taxon>Thermomicrobiales</taxon>
        <taxon>environmental samples</taxon>
    </lineage>
</organism>
<evidence type="ECO:0000313" key="1">
    <source>
        <dbReference type="EMBL" id="CAA9565185.1"/>
    </source>
</evidence>